<dbReference type="GO" id="GO:0006808">
    <property type="term" value="P:regulation of nitrogen utilization"/>
    <property type="evidence" value="ECO:0007669"/>
    <property type="project" value="InterPro"/>
</dbReference>
<comment type="subunit">
    <text evidence="1">Homotrimer.</text>
</comment>
<evidence type="ECO:0000313" key="12">
    <source>
        <dbReference type="Proteomes" id="UP000255102"/>
    </source>
</evidence>
<dbReference type="GO" id="GO:0005524">
    <property type="term" value="F:ATP binding"/>
    <property type="evidence" value="ECO:0007669"/>
    <property type="project" value="TreeGrafter"/>
</dbReference>
<evidence type="ECO:0000256" key="2">
    <source>
        <dbReference type="ARBA" id="ARBA00022553"/>
    </source>
</evidence>
<reference evidence="10 12" key="2">
    <citation type="submission" date="2018-06" db="EMBL/GenBank/DDBJ databases">
        <authorList>
            <consortium name="Pathogen Informatics"/>
            <person name="Doyle S."/>
        </authorList>
    </citation>
    <scope>NUCLEOTIDE SEQUENCE [LARGE SCALE GENOMIC DNA]</scope>
    <source>
        <strain evidence="10 12">NCTC11227</strain>
    </source>
</reference>
<organism evidence="10 12">
    <name type="scientific">Moraxella ovis</name>
    <dbReference type="NCBI Taxonomy" id="29433"/>
    <lineage>
        <taxon>Bacteria</taxon>
        <taxon>Pseudomonadati</taxon>
        <taxon>Pseudomonadota</taxon>
        <taxon>Gammaproteobacteria</taxon>
        <taxon>Moraxellales</taxon>
        <taxon>Moraxellaceae</taxon>
        <taxon>Moraxella</taxon>
    </lineage>
</organism>
<dbReference type="PANTHER" id="PTHR30115:SF11">
    <property type="entry name" value="NITROGEN REGULATORY PROTEIN P-II HOMOLOG"/>
    <property type="match status" value="1"/>
</dbReference>
<dbReference type="KEGG" id="moi:MOVS_06555"/>
<dbReference type="PRINTS" id="PR00340">
    <property type="entry name" value="PIIGLNB"/>
</dbReference>
<dbReference type="GO" id="GO:0005829">
    <property type="term" value="C:cytosol"/>
    <property type="evidence" value="ECO:0007669"/>
    <property type="project" value="TreeGrafter"/>
</dbReference>
<dbReference type="PROSITE" id="PS00496">
    <property type="entry name" value="PII_GLNB_UMP"/>
    <property type="match status" value="1"/>
</dbReference>
<dbReference type="GO" id="GO:0030234">
    <property type="term" value="F:enzyme regulator activity"/>
    <property type="evidence" value="ECO:0007669"/>
    <property type="project" value="InterPro"/>
</dbReference>
<feature type="modified residue" description="O-UMP-tyrosine" evidence="6">
    <location>
        <position position="51"/>
    </location>
</feature>
<dbReference type="EMBL" id="CP011158">
    <property type="protein sequence ID" value="ANB91693.1"/>
    <property type="molecule type" value="Genomic_DNA"/>
</dbReference>
<gene>
    <name evidence="10" type="primary">glnK</name>
    <name evidence="9" type="ORF">MOVS_06555</name>
    <name evidence="10" type="ORF">NCTC11227_01378</name>
</gene>
<dbReference type="InterPro" id="IPR002332">
    <property type="entry name" value="N-reg_PII_urydylation_site"/>
</dbReference>
<dbReference type="FunFam" id="3.30.70.120:FF:000001">
    <property type="entry name" value="Nitrogen regulatory protein P-II"/>
    <property type="match status" value="1"/>
</dbReference>
<evidence type="ECO:0000256" key="5">
    <source>
        <dbReference type="ARBA" id="ARBA00023163"/>
    </source>
</evidence>
<sequence length="112" mass="12337">MKLITAIIKPFKLDDVRESLTSIDIHGMTITEVKGFGRQKGHAEIYRGAEYVVDFLPKLKIEVAVSDDLADEVVHTITNAANTGKIGDGKIFVQPLDEIVRIRTGEMGENAL</sequence>
<reference evidence="9 11" key="1">
    <citation type="submission" date="2015-04" db="EMBL/GenBank/DDBJ databases">
        <authorList>
            <person name="Calcutt M.J."/>
            <person name="Foecking M.F."/>
        </authorList>
    </citation>
    <scope>NUCLEOTIDE SEQUENCE [LARGE SCALE GENOMIC DNA]</scope>
    <source>
        <strain evidence="9 11">199/55</strain>
    </source>
</reference>
<keyword evidence="3" id="KW-0547">Nucleotide-binding</keyword>
<dbReference type="SMART" id="SM00938">
    <property type="entry name" value="P-II"/>
    <property type="match status" value="1"/>
</dbReference>
<evidence type="ECO:0000256" key="3">
    <source>
        <dbReference type="ARBA" id="ARBA00022741"/>
    </source>
</evidence>
<dbReference type="InterPro" id="IPR002187">
    <property type="entry name" value="N-reg_PII"/>
</dbReference>
<dbReference type="EMBL" id="UGPW01000001">
    <property type="protein sequence ID" value="STY87370.1"/>
    <property type="molecule type" value="Genomic_DNA"/>
</dbReference>
<dbReference type="PROSITE" id="PS00638">
    <property type="entry name" value="PII_GLNB_CTER"/>
    <property type="match status" value="1"/>
</dbReference>
<evidence type="ECO:0000256" key="8">
    <source>
        <dbReference type="RuleBase" id="RU003936"/>
    </source>
</evidence>
<dbReference type="STRING" id="29433.MOVS_06555"/>
<protein>
    <submittedName>
        <fullName evidence="9">Nitrogen regulatory protein P-II 1</fullName>
    </submittedName>
    <submittedName>
        <fullName evidence="10">Nitrogen regulatory protein P-II 2</fullName>
    </submittedName>
</protein>
<comment type="similarity">
    <text evidence="8">Belongs to the P(II) protein family.</text>
</comment>
<dbReference type="PROSITE" id="PS51343">
    <property type="entry name" value="PII_GLNB_DOM"/>
    <property type="match status" value="1"/>
</dbReference>
<name>A0A160GG50_9GAMM</name>
<dbReference type="Gene3D" id="3.30.70.120">
    <property type="match status" value="1"/>
</dbReference>
<dbReference type="InterPro" id="IPR011322">
    <property type="entry name" value="N-reg_PII-like_a/b"/>
</dbReference>
<evidence type="ECO:0000313" key="10">
    <source>
        <dbReference type="EMBL" id="STY87370.1"/>
    </source>
</evidence>
<dbReference type="Proteomes" id="UP000076765">
    <property type="component" value="Chromosome"/>
</dbReference>
<dbReference type="SUPFAM" id="SSF54913">
    <property type="entry name" value="GlnB-like"/>
    <property type="match status" value="1"/>
</dbReference>
<proteinExistence type="inferred from homology"/>
<evidence type="ECO:0000256" key="7">
    <source>
        <dbReference type="PIRSR" id="PIRSR602187-50"/>
    </source>
</evidence>
<keyword evidence="2 7" id="KW-0597">Phosphoprotein</keyword>
<keyword evidence="11" id="KW-1185">Reference proteome</keyword>
<dbReference type="PIRSF" id="PIRSF039144">
    <property type="entry name" value="GlnB"/>
    <property type="match status" value="1"/>
</dbReference>
<dbReference type="InterPro" id="IPR015867">
    <property type="entry name" value="N-reg_PII/ATP_PRibTrfase_C"/>
</dbReference>
<evidence type="ECO:0000256" key="6">
    <source>
        <dbReference type="PIRSR" id="PIRSR039144-50"/>
    </source>
</evidence>
<dbReference type="Proteomes" id="UP000255102">
    <property type="component" value="Unassembled WGS sequence"/>
</dbReference>
<evidence type="ECO:0000256" key="4">
    <source>
        <dbReference type="ARBA" id="ARBA00023015"/>
    </source>
</evidence>
<dbReference type="PANTHER" id="PTHR30115">
    <property type="entry name" value="NITROGEN REGULATORY PROTEIN P-II"/>
    <property type="match status" value="1"/>
</dbReference>
<evidence type="ECO:0000256" key="1">
    <source>
        <dbReference type="ARBA" id="ARBA00011233"/>
    </source>
</evidence>
<dbReference type="InterPro" id="IPR017918">
    <property type="entry name" value="N-reg_PII_CS"/>
</dbReference>
<dbReference type="RefSeq" id="WP_063514274.1">
    <property type="nucleotide sequence ID" value="NZ_CP011158.1"/>
</dbReference>
<evidence type="ECO:0000313" key="11">
    <source>
        <dbReference type="Proteomes" id="UP000076765"/>
    </source>
</evidence>
<accession>A0A160GG50</accession>
<keyword evidence="5" id="KW-0804">Transcription</keyword>
<keyword evidence="4" id="KW-0805">Transcription regulation</keyword>
<evidence type="ECO:0000313" key="9">
    <source>
        <dbReference type="EMBL" id="ANB91693.1"/>
    </source>
</evidence>
<dbReference type="Pfam" id="PF00543">
    <property type="entry name" value="P-II"/>
    <property type="match status" value="1"/>
</dbReference>
<dbReference type="AlphaFoldDB" id="A0A160GG50"/>